<dbReference type="Gene3D" id="4.10.1250.10">
    <property type="entry name" value="Aminomethyltransferase fragment"/>
    <property type="match status" value="1"/>
</dbReference>
<dbReference type="InterPro" id="IPR013977">
    <property type="entry name" value="GcvT_C"/>
</dbReference>
<feature type="binding site" evidence="7">
    <location>
        <position position="235"/>
    </location>
    <ligand>
        <name>substrate</name>
    </ligand>
</feature>
<dbReference type="SUPFAM" id="SSF101790">
    <property type="entry name" value="Aminomethyltransferase beta-barrel domain"/>
    <property type="match status" value="1"/>
</dbReference>
<evidence type="ECO:0000313" key="11">
    <source>
        <dbReference type="EMBL" id="EGB12266.1"/>
    </source>
</evidence>
<feature type="domain" description="GCVT N-terminal" evidence="9">
    <location>
        <begin position="28"/>
        <end position="297"/>
    </location>
</feature>
<gene>
    <name evidence="11" type="primary">GCS</name>
    <name evidence="11" type="ORF">AURANDRAFT_20469</name>
</gene>
<dbReference type="OMA" id="MPVQYPA"/>
<dbReference type="GO" id="GO:0006546">
    <property type="term" value="P:glycine catabolic process"/>
    <property type="evidence" value="ECO:0007669"/>
    <property type="project" value="InterPro"/>
</dbReference>
<dbReference type="eggNOG" id="KOG2770">
    <property type="taxonomic scope" value="Eukaryota"/>
</dbReference>
<protein>
    <recommendedName>
        <fullName evidence="2 8">Aminomethyltransferase</fullName>
        <ecNumber evidence="2 8">2.1.2.10</ecNumber>
    </recommendedName>
    <alternativeName>
        <fullName evidence="5 8">Glycine cleavage system T protein</fullName>
    </alternativeName>
</protein>
<dbReference type="InterPro" id="IPR028896">
    <property type="entry name" value="GcvT/YgfZ/DmdA"/>
</dbReference>
<keyword evidence="3 8" id="KW-0032">Aminotransferase</keyword>
<dbReference type="Pfam" id="PF01571">
    <property type="entry name" value="GCV_T"/>
    <property type="match status" value="1"/>
</dbReference>
<keyword evidence="12" id="KW-1185">Reference proteome</keyword>
<reference evidence="11 12" key="1">
    <citation type="journal article" date="2011" name="Proc. Natl. Acad. Sci. U.S.A.">
        <title>Niche of harmful alga Aureococcus anophagefferens revealed through ecogenomics.</title>
        <authorList>
            <person name="Gobler C.J."/>
            <person name="Berry D.L."/>
            <person name="Dyhrman S.T."/>
            <person name="Wilhelm S.W."/>
            <person name="Salamov A."/>
            <person name="Lobanov A.V."/>
            <person name="Zhang Y."/>
            <person name="Collier J.L."/>
            <person name="Wurch L.L."/>
            <person name="Kustka A.B."/>
            <person name="Dill B.D."/>
            <person name="Shah M."/>
            <person name="VerBerkmoes N.C."/>
            <person name="Kuo A."/>
            <person name="Terry A."/>
            <person name="Pangilinan J."/>
            <person name="Lindquist E.A."/>
            <person name="Lucas S."/>
            <person name="Paulsen I.T."/>
            <person name="Hattenrath-Lehmann T.K."/>
            <person name="Talmage S.C."/>
            <person name="Walker E.A."/>
            <person name="Koch F."/>
            <person name="Burson A.M."/>
            <person name="Marcoval M.A."/>
            <person name="Tang Y.Z."/>
            <person name="Lecleir G.R."/>
            <person name="Coyne K.J."/>
            <person name="Berg G.M."/>
            <person name="Bertrand E.M."/>
            <person name="Saito M.A."/>
            <person name="Gladyshev V.N."/>
            <person name="Grigoriev I.V."/>
        </authorList>
    </citation>
    <scope>NUCLEOTIDE SEQUENCE [LARGE SCALE GENOMIC DNA]</scope>
    <source>
        <strain evidence="12">CCMP 1984</strain>
    </source>
</reference>
<proteinExistence type="inferred from homology"/>
<evidence type="ECO:0000256" key="8">
    <source>
        <dbReference type="RuleBase" id="RU003981"/>
    </source>
</evidence>
<comment type="similarity">
    <text evidence="1 8">Belongs to the GcvT family.</text>
</comment>
<evidence type="ECO:0000256" key="7">
    <source>
        <dbReference type="PIRSR" id="PIRSR006487-1"/>
    </source>
</evidence>
<evidence type="ECO:0000256" key="5">
    <source>
        <dbReference type="ARBA" id="ARBA00031395"/>
    </source>
</evidence>
<keyword evidence="8" id="KW-0496">Mitochondrion</keyword>
<dbReference type="GO" id="GO:0008483">
    <property type="term" value="F:transaminase activity"/>
    <property type="evidence" value="ECO:0007669"/>
    <property type="project" value="UniProtKB-KW"/>
</dbReference>
<dbReference type="EMBL" id="GL833121">
    <property type="protein sequence ID" value="EGB12266.1"/>
    <property type="molecule type" value="Genomic_DNA"/>
</dbReference>
<evidence type="ECO:0000259" key="9">
    <source>
        <dbReference type="Pfam" id="PF01571"/>
    </source>
</evidence>
<dbReference type="InterPro" id="IPR006223">
    <property type="entry name" value="GcvT"/>
</dbReference>
<dbReference type="RefSeq" id="XP_009033333.1">
    <property type="nucleotide sequence ID" value="XM_009035085.1"/>
</dbReference>
<keyword evidence="4 8" id="KW-0808">Transferase</keyword>
<dbReference type="NCBIfam" id="TIGR00528">
    <property type="entry name" value="gcvT"/>
    <property type="match status" value="1"/>
</dbReference>
<dbReference type="PIRSF" id="PIRSF006487">
    <property type="entry name" value="GcvT"/>
    <property type="match status" value="1"/>
</dbReference>
<dbReference type="EC" id="2.1.2.10" evidence="2 8"/>
<feature type="domain" description="Aminomethyltransferase C-terminal" evidence="10">
    <location>
        <begin position="327"/>
        <end position="405"/>
    </location>
</feature>
<evidence type="ECO:0000256" key="1">
    <source>
        <dbReference type="ARBA" id="ARBA00008609"/>
    </source>
</evidence>
<keyword evidence="8" id="KW-0809">Transit peptide</keyword>
<evidence type="ECO:0000313" key="12">
    <source>
        <dbReference type="Proteomes" id="UP000002729"/>
    </source>
</evidence>
<dbReference type="Gene3D" id="2.40.30.110">
    <property type="entry name" value="Aminomethyltransferase beta-barrel domains"/>
    <property type="match status" value="1"/>
</dbReference>
<comment type="catalytic activity">
    <reaction evidence="6 8">
        <text>N(6)-[(R)-S(8)-aminomethyldihydrolipoyl]-L-lysyl-[protein] + (6S)-5,6,7,8-tetrahydrofolate = N(6)-[(R)-dihydrolipoyl]-L-lysyl-[protein] + (6R)-5,10-methylene-5,6,7,8-tetrahydrofolate + NH4(+)</text>
        <dbReference type="Rhea" id="RHEA:16945"/>
        <dbReference type="Rhea" id="RHEA-COMP:10475"/>
        <dbReference type="Rhea" id="RHEA-COMP:10492"/>
        <dbReference type="ChEBI" id="CHEBI:15636"/>
        <dbReference type="ChEBI" id="CHEBI:28938"/>
        <dbReference type="ChEBI" id="CHEBI:57453"/>
        <dbReference type="ChEBI" id="CHEBI:83100"/>
        <dbReference type="ChEBI" id="CHEBI:83143"/>
        <dbReference type="EC" id="2.1.2.10"/>
    </reaction>
</comment>
<dbReference type="GO" id="GO:0005739">
    <property type="term" value="C:mitochondrion"/>
    <property type="evidence" value="ECO:0007669"/>
    <property type="project" value="UniProtKB-SubCell"/>
</dbReference>
<dbReference type="SUPFAM" id="SSF103025">
    <property type="entry name" value="Folate-binding domain"/>
    <property type="match status" value="1"/>
</dbReference>
<evidence type="ECO:0000256" key="4">
    <source>
        <dbReference type="ARBA" id="ARBA00022679"/>
    </source>
</evidence>
<dbReference type="OrthoDB" id="10263536at2759"/>
<dbReference type="InterPro" id="IPR027266">
    <property type="entry name" value="TrmE/GcvT-like"/>
</dbReference>
<evidence type="ECO:0000256" key="3">
    <source>
        <dbReference type="ARBA" id="ARBA00022576"/>
    </source>
</evidence>
<sequence length="414" mass="43689">MASAFAAASQRALGRRAFSSDALLKTMLYDLHLERGGKMVPFAGYELPVQYAGIGVLKEHMHCRSPGKSSLFDVSHMGQIKWTGADRAKFLERVRPRPASRAATAVVGDVAGLGDGEGRLTLLTNAEGGILDDCVLANAGDYVYMVVNGACKVGDMAHLQALLDASGMDVQMHYQGDDATLVALQGAGAPGVLLPLLPDGFDMTRFAFMTGVDTSVGGYACRVTRCGYTGEDGFEIAVADPANGVAVAELLLGSEGCEPCGLGARDSLRLEAGLCLYGHDLDTSVNPIEGTLLWTIGPKGSRRRVDQGTLGMEHYLNANGSPKKFARKRVGFMGHAKPAREGTAIFDAAGETQVGVVTSGTVSPVLGKPIAMGFVETALAKKGTDVTFDIRGKKIPSQVAPMPFVEPNYYRVPE</sequence>
<dbReference type="Gene3D" id="3.30.70.1400">
    <property type="entry name" value="Aminomethyltransferase beta-barrel domains"/>
    <property type="match status" value="1"/>
</dbReference>
<comment type="subcellular location">
    <subcellularLocation>
        <location evidence="8">Mitochondrion</location>
    </subcellularLocation>
</comment>
<evidence type="ECO:0000256" key="6">
    <source>
        <dbReference type="ARBA" id="ARBA00047665"/>
    </source>
</evidence>
<dbReference type="KEGG" id="aaf:AURANDRAFT_20469"/>
<name>F0XXY7_AURAN</name>
<dbReference type="InterPro" id="IPR029043">
    <property type="entry name" value="GcvT/YgfZ_C"/>
</dbReference>
<evidence type="ECO:0000256" key="2">
    <source>
        <dbReference type="ARBA" id="ARBA00012616"/>
    </source>
</evidence>
<accession>F0XXY7</accession>
<dbReference type="GO" id="GO:0004047">
    <property type="term" value="F:aminomethyltransferase activity"/>
    <property type="evidence" value="ECO:0007669"/>
    <property type="project" value="UniProtKB-EC"/>
</dbReference>
<dbReference type="Gene3D" id="3.30.1360.120">
    <property type="entry name" value="Probable tRNA modification gtpase trme, domain 1"/>
    <property type="match status" value="1"/>
</dbReference>
<comment type="function">
    <text evidence="8">The glycine cleavage system catalyzes the degradation of glycine.</text>
</comment>
<organism evidence="12">
    <name type="scientific">Aureococcus anophagefferens</name>
    <name type="common">Harmful bloom alga</name>
    <dbReference type="NCBI Taxonomy" id="44056"/>
    <lineage>
        <taxon>Eukaryota</taxon>
        <taxon>Sar</taxon>
        <taxon>Stramenopiles</taxon>
        <taxon>Ochrophyta</taxon>
        <taxon>Pelagophyceae</taxon>
        <taxon>Pelagomonadales</taxon>
        <taxon>Pelagomonadaceae</taxon>
        <taxon>Aureococcus</taxon>
    </lineage>
</organism>
<dbReference type="InParanoid" id="F0XXY7"/>
<evidence type="ECO:0000259" key="10">
    <source>
        <dbReference type="Pfam" id="PF08669"/>
    </source>
</evidence>
<dbReference type="PANTHER" id="PTHR43757">
    <property type="entry name" value="AMINOMETHYLTRANSFERASE"/>
    <property type="match status" value="1"/>
</dbReference>
<dbReference type="PANTHER" id="PTHR43757:SF2">
    <property type="entry name" value="AMINOMETHYLTRANSFERASE, MITOCHONDRIAL"/>
    <property type="match status" value="1"/>
</dbReference>
<comment type="subunit">
    <text evidence="8">The glycine cleavage system is composed of four proteins: P, T, L and H.</text>
</comment>
<dbReference type="Proteomes" id="UP000002729">
    <property type="component" value="Unassembled WGS sequence"/>
</dbReference>
<dbReference type="FunCoup" id="F0XXY7">
    <property type="interactions" value="105"/>
</dbReference>
<dbReference type="AlphaFoldDB" id="F0XXY7"/>
<dbReference type="Pfam" id="PF08669">
    <property type="entry name" value="GCV_T_C"/>
    <property type="match status" value="1"/>
</dbReference>
<dbReference type="GeneID" id="20219293"/>
<dbReference type="InterPro" id="IPR006222">
    <property type="entry name" value="GCVT_N"/>
</dbReference>
<dbReference type="GO" id="GO:0005960">
    <property type="term" value="C:glycine cleavage complex"/>
    <property type="evidence" value="ECO:0007669"/>
    <property type="project" value="InterPro"/>
</dbReference>